<dbReference type="AlphaFoldDB" id="A0A418YXB3"/>
<dbReference type="OrthoDB" id="7065440at2"/>
<organism evidence="2 3">
    <name type="scientific">Sphingobium terrigena</name>
    <dbReference type="NCBI Taxonomy" id="2304063"/>
    <lineage>
        <taxon>Bacteria</taxon>
        <taxon>Pseudomonadati</taxon>
        <taxon>Pseudomonadota</taxon>
        <taxon>Alphaproteobacteria</taxon>
        <taxon>Sphingomonadales</taxon>
        <taxon>Sphingomonadaceae</taxon>
        <taxon>Sphingobium</taxon>
    </lineage>
</organism>
<evidence type="ECO:0000313" key="3">
    <source>
        <dbReference type="Proteomes" id="UP000283469"/>
    </source>
</evidence>
<feature type="region of interest" description="Disordered" evidence="1">
    <location>
        <begin position="217"/>
        <end position="239"/>
    </location>
</feature>
<keyword evidence="3" id="KW-1185">Reference proteome</keyword>
<feature type="region of interest" description="Disordered" evidence="1">
    <location>
        <begin position="19"/>
        <end position="38"/>
    </location>
</feature>
<dbReference type="Proteomes" id="UP000283469">
    <property type="component" value="Unassembled WGS sequence"/>
</dbReference>
<sequence>MYGTTYWVSGHTVDRDDWGGIYYSPPPPPPPSPRPSPQPIARLISDGSRASFTVPNATCPVCGAQVFFYQNDFGSRVYFDDLGPPWPKHPCTDNDPVRAEGLGQRPKIVVSITRRTIQTGPIEADATPNDTGSDGEYAVPARTIDGWDRCTVKRCAMRDEIAYFVVNNASDPTNKSIRFSTAGRADLPTVGETLYLLGDKMSFFSFAEFAPQKVEIERKRSKAVSSTRRRKARRKKRRK</sequence>
<protein>
    <submittedName>
        <fullName evidence="2">Uncharacterized protein</fullName>
    </submittedName>
</protein>
<accession>A0A418YXB3</accession>
<feature type="compositionally biased region" description="Basic residues" evidence="1">
    <location>
        <begin position="219"/>
        <end position="239"/>
    </location>
</feature>
<dbReference type="EMBL" id="QVRA01000002">
    <property type="protein sequence ID" value="RJG57263.1"/>
    <property type="molecule type" value="Genomic_DNA"/>
</dbReference>
<comment type="caution">
    <text evidence="2">The sequence shown here is derived from an EMBL/GenBank/DDBJ whole genome shotgun (WGS) entry which is preliminary data.</text>
</comment>
<evidence type="ECO:0000313" key="2">
    <source>
        <dbReference type="EMBL" id="RJG57263.1"/>
    </source>
</evidence>
<name>A0A418YXB3_9SPHN</name>
<reference evidence="2 3" key="1">
    <citation type="submission" date="2018-08" db="EMBL/GenBank/DDBJ databases">
        <title>Sphingobium sp. EO9.</title>
        <authorList>
            <person name="Park Y."/>
            <person name="Kim K.H."/>
            <person name="Jeon C.O."/>
        </authorList>
    </citation>
    <scope>NUCLEOTIDE SEQUENCE [LARGE SCALE GENOMIC DNA]</scope>
    <source>
        <strain evidence="2 3">EO9</strain>
    </source>
</reference>
<evidence type="ECO:0000256" key="1">
    <source>
        <dbReference type="SAM" id="MobiDB-lite"/>
    </source>
</evidence>
<gene>
    <name evidence="2" type="ORF">D0Z70_03395</name>
</gene>
<proteinExistence type="predicted"/>
<feature type="compositionally biased region" description="Pro residues" evidence="1">
    <location>
        <begin position="24"/>
        <end position="38"/>
    </location>
</feature>